<dbReference type="PANTHER" id="PTHR34860">
    <property type="entry name" value="REPRESSOR-LIKE PROTEIN SSO7C3"/>
    <property type="match status" value="1"/>
</dbReference>
<dbReference type="SMART" id="SM00966">
    <property type="entry name" value="SpoVT_AbrB"/>
    <property type="match status" value="1"/>
</dbReference>
<protein>
    <submittedName>
        <fullName evidence="2">AbrB family transcriptional regulator</fullName>
    </submittedName>
</protein>
<dbReference type="NCBIfam" id="TIGR01439">
    <property type="entry name" value="lp_hng_hel_AbrB"/>
    <property type="match status" value="1"/>
</dbReference>
<organism evidence="2 3">
    <name type="scientific">Candidatus Terraquivivens tikiterensis</name>
    <dbReference type="NCBI Taxonomy" id="1980982"/>
    <lineage>
        <taxon>Archaea</taxon>
        <taxon>Nitrososphaerota</taxon>
        <taxon>Candidatus Wolframiiraptoraceae</taxon>
        <taxon>Candidatus Terraquivivens</taxon>
    </lineage>
</organism>
<dbReference type="PROSITE" id="PS51740">
    <property type="entry name" value="SPOVT_ABRB"/>
    <property type="match status" value="1"/>
</dbReference>
<feature type="domain" description="SpoVT-AbrB" evidence="1">
    <location>
        <begin position="1"/>
        <end position="46"/>
    </location>
</feature>
<proteinExistence type="predicted"/>
<comment type="caution">
    <text evidence="2">The sequence shown here is derived from an EMBL/GenBank/DDBJ whole genome shotgun (WGS) entry which is preliminary data.</text>
</comment>
<name>A0A2R7Y9T2_9ARCH</name>
<dbReference type="EMBL" id="NDWU01000001">
    <property type="protein sequence ID" value="PUA34298.1"/>
    <property type="molecule type" value="Genomic_DNA"/>
</dbReference>
<dbReference type="Pfam" id="PF04014">
    <property type="entry name" value="MazE_antitoxin"/>
    <property type="match status" value="1"/>
</dbReference>
<evidence type="ECO:0000313" key="3">
    <source>
        <dbReference type="Proteomes" id="UP000244066"/>
    </source>
</evidence>
<evidence type="ECO:0000313" key="2">
    <source>
        <dbReference type="EMBL" id="PUA34298.1"/>
    </source>
</evidence>
<dbReference type="InterPro" id="IPR007159">
    <property type="entry name" value="SpoVT-AbrB_dom"/>
</dbReference>
<evidence type="ECO:0000259" key="1">
    <source>
        <dbReference type="PROSITE" id="PS51740"/>
    </source>
</evidence>
<dbReference type="Gene3D" id="2.10.260.10">
    <property type="match status" value="1"/>
</dbReference>
<dbReference type="SUPFAM" id="SSF89447">
    <property type="entry name" value="AbrB/MazE/MraZ-like"/>
    <property type="match status" value="1"/>
</dbReference>
<dbReference type="GO" id="GO:0003677">
    <property type="term" value="F:DNA binding"/>
    <property type="evidence" value="ECO:0007669"/>
    <property type="project" value="InterPro"/>
</dbReference>
<sequence>MGKVIVEKRGRIVIPAEIRKALGIREGSELIVEIENGRMVLTPVRKITIRDLFGIAGEEVVSLEEVENALSDEA</sequence>
<dbReference type="AlphaFoldDB" id="A0A2R7Y9T2"/>
<reference evidence="2 3" key="1">
    <citation type="submission" date="2017-04" db="EMBL/GenBank/DDBJ databases">
        <title>Draft Aigarchaeota genome from a New Zealand hot spring.</title>
        <authorList>
            <person name="Reysenbach A.-L."/>
            <person name="Donaho J.A."/>
            <person name="Gerhart J."/>
            <person name="Kelley J.F."/>
            <person name="Kouba K."/>
            <person name="Podar M."/>
            <person name="Stott M."/>
        </authorList>
    </citation>
    <scope>NUCLEOTIDE SEQUENCE [LARGE SCALE GENOMIC DNA]</scope>
    <source>
        <strain evidence="2">NZ13_MG1</strain>
    </source>
</reference>
<dbReference type="InterPro" id="IPR037914">
    <property type="entry name" value="SpoVT-AbrB_sf"/>
</dbReference>
<gene>
    <name evidence="2" type="ORF">B9J98_00150</name>
</gene>
<dbReference type="InterPro" id="IPR052975">
    <property type="entry name" value="Repressor-like_regulatory"/>
</dbReference>
<dbReference type="Proteomes" id="UP000244066">
    <property type="component" value="Unassembled WGS sequence"/>
</dbReference>
<accession>A0A2R7Y9T2</accession>
<dbReference type="PANTHER" id="PTHR34860:SF6">
    <property type="entry name" value="REPRESSOR-LIKE PROTEIN SSO7C3"/>
    <property type="match status" value="1"/>
</dbReference>